<protein>
    <recommendedName>
        <fullName evidence="3">Gliding motility-associated lipoprotein GldB</fullName>
    </recommendedName>
</protein>
<evidence type="ECO:0008006" key="3">
    <source>
        <dbReference type="Google" id="ProtNLM"/>
    </source>
</evidence>
<accession>A0ABZ2Z6V9</accession>
<reference evidence="1 2" key="1">
    <citation type="submission" date="2024-03" db="EMBL/GenBank/DDBJ databases">
        <title>Chitinophaga caseinilytica sp. nov., a casein hydrolysing bacterium isolated from forest soil.</title>
        <authorList>
            <person name="Lee D.S."/>
            <person name="Han D.M."/>
            <person name="Baek J.H."/>
            <person name="Choi D.G."/>
            <person name="Jeon J.H."/>
            <person name="Jeon C.O."/>
        </authorList>
    </citation>
    <scope>NUCLEOTIDE SEQUENCE [LARGE SCALE GENOMIC DNA]</scope>
    <source>
        <strain evidence="1 2">KACC 19118</strain>
    </source>
</reference>
<dbReference type="RefSeq" id="WP_341841710.1">
    <property type="nucleotide sequence ID" value="NZ_CP149792.1"/>
</dbReference>
<gene>
    <name evidence="1" type="ORF">WJU22_02490</name>
</gene>
<proteinExistence type="predicted"/>
<organism evidence="1 2">
    <name type="scientific">Chitinophaga caseinilytica</name>
    <dbReference type="NCBI Taxonomy" id="2267521"/>
    <lineage>
        <taxon>Bacteria</taxon>
        <taxon>Pseudomonadati</taxon>
        <taxon>Bacteroidota</taxon>
        <taxon>Chitinophagia</taxon>
        <taxon>Chitinophagales</taxon>
        <taxon>Chitinophagaceae</taxon>
        <taxon>Chitinophaga</taxon>
    </lineage>
</organism>
<sequence length="341" mass="38633">MQSYLKIHSLSILILTVAIMAGCGRKKQIPDVSHIPITVKIERFDRAFSGIDTTNVATGVKLLQEMYPGFMNDYLSHILYLPNTGDSAALTRSVHDFLANKDIRALNDSVGAHFADIRPLEQELTQAFRLAKYYQPKFRAPQVLTFISAVNNFGAVTIDSVLGIGLDMYMGADFNVYKLVPDMPEYMVRRFTPENIPVNVMTVLYQQLDAPREGASLAEQLVYLGKQQYFLEQVLPETDAHIRMGYTSGQMKFCEENEQMIWQYFVENKLLYNREGQTISRYIGDGPSTQGMPAEAPGKIGAFTGYRIVRAFMERHPEYTLEKLMGTQDAMLIFNGAKYRP</sequence>
<dbReference type="EMBL" id="CP150096">
    <property type="protein sequence ID" value="WZN47047.1"/>
    <property type="molecule type" value="Genomic_DNA"/>
</dbReference>
<dbReference type="InterPro" id="IPR019853">
    <property type="entry name" value="GldB-like"/>
</dbReference>
<dbReference type="PROSITE" id="PS51257">
    <property type="entry name" value="PROKAR_LIPOPROTEIN"/>
    <property type="match status" value="1"/>
</dbReference>
<dbReference type="Pfam" id="PF25594">
    <property type="entry name" value="GldB_lipo"/>
    <property type="match status" value="1"/>
</dbReference>
<name>A0ABZ2Z6V9_9BACT</name>
<keyword evidence="2" id="KW-1185">Reference proteome</keyword>
<dbReference type="Proteomes" id="UP001449657">
    <property type="component" value="Chromosome"/>
</dbReference>
<evidence type="ECO:0000313" key="1">
    <source>
        <dbReference type="EMBL" id="WZN47047.1"/>
    </source>
</evidence>
<evidence type="ECO:0000313" key="2">
    <source>
        <dbReference type="Proteomes" id="UP001449657"/>
    </source>
</evidence>